<dbReference type="EMBL" id="SRYB01000023">
    <property type="protein sequence ID" value="TGY77563.1"/>
    <property type="molecule type" value="Genomic_DNA"/>
</dbReference>
<organism evidence="1 2">
    <name type="scientific">Lepagella muris</name>
    <dbReference type="NCBI Taxonomy" id="3032870"/>
    <lineage>
        <taxon>Bacteria</taxon>
        <taxon>Pseudomonadati</taxon>
        <taxon>Bacteroidota</taxon>
        <taxon>Bacteroidia</taxon>
        <taxon>Bacteroidales</taxon>
        <taxon>Muribaculaceae</taxon>
        <taxon>Lepagella</taxon>
    </lineage>
</organism>
<keyword evidence="2" id="KW-1185">Reference proteome</keyword>
<protein>
    <submittedName>
        <fullName evidence="1">Nucleotide exchange factor GrpE</fullName>
    </submittedName>
</protein>
<gene>
    <name evidence="1" type="ORF">E5331_14045</name>
</gene>
<comment type="caution">
    <text evidence="1">The sequence shown here is derived from an EMBL/GenBank/DDBJ whole genome shotgun (WGS) entry which is preliminary data.</text>
</comment>
<accession>A0AC61RDB0</accession>
<reference evidence="1" key="1">
    <citation type="submission" date="2019-04" db="EMBL/GenBank/DDBJ databases">
        <title>Microbes associate with the intestines of laboratory mice.</title>
        <authorList>
            <person name="Navarre W."/>
            <person name="Wong E."/>
            <person name="Huang K."/>
            <person name="Tropini C."/>
            <person name="Ng K."/>
            <person name="Yu B."/>
        </authorList>
    </citation>
    <scope>NUCLEOTIDE SEQUENCE</scope>
    <source>
        <strain evidence="1">NM04_E33</strain>
    </source>
</reference>
<proteinExistence type="predicted"/>
<sequence length="203" mass="23101">MGNNKHTEDKDARFSQEEAVKDENMEKESPIAEENPSGDKDAAPAEETEESSLRKEVESLRTQVEKEKKEYLFLMAEFDNFRKRTLKEKSEIMKNAGENVLKGLLPIMDDFERGIKASENSDDSDAIKEGMKLIYNKLKKYLSQNGVKEFDPSDDVFDADRHEAISVVPVPDESKKGKILDTVEKGYMINDKVLRHAKVVVAQ</sequence>
<evidence type="ECO:0000313" key="1">
    <source>
        <dbReference type="EMBL" id="TGY77563.1"/>
    </source>
</evidence>
<dbReference type="Proteomes" id="UP000306319">
    <property type="component" value="Unassembled WGS sequence"/>
</dbReference>
<name>A0AC61RDB0_9BACT</name>
<evidence type="ECO:0000313" key="2">
    <source>
        <dbReference type="Proteomes" id="UP000306319"/>
    </source>
</evidence>